<feature type="transmembrane region" description="Helical" evidence="8">
    <location>
        <begin position="264"/>
        <end position="281"/>
    </location>
</feature>
<keyword evidence="6 8" id="KW-0472">Membrane</keyword>
<keyword evidence="3" id="KW-0813">Transport</keyword>
<evidence type="ECO:0000256" key="3">
    <source>
        <dbReference type="ARBA" id="ARBA00022448"/>
    </source>
</evidence>
<keyword evidence="5 8" id="KW-1133">Transmembrane helix</keyword>
<evidence type="ECO:0000313" key="10">
    <source>
        <dbReference type="Proteomes" id="UP000001449"/>
    </source>
</evidence>
<organism evidence="9 10">
    <name type="scientific">Thalassiosira pseudonana</name>
    <name type="common">Marine diatom</name>
    <name type="synonym">Cyclotella nana</name>
    <dbReference type="NCBI Taxonomy" id="35128"/>
    <lineage>
        <taxon>Eukaryota</taxon>
        <taxon>Sar</taxon>
        <taxon>Stramenopiles</taxon>
        <taxon>Ochrophyta</taxon>
        <taxon>Bacillariophyta</taxon>
        <taxon>Coscinodiscophyceae</taxon>
        <taxon>Thalassiosirophycidae</taxon>
        <taxon>Thalassiosirales</taxon>
        <taxon>Thalassiosiraceae</taxon>
        <taxon>Thalassiosira</taxon>
    </lineage>
</organism>
<dbReference type="GO" id="GO:0005886">
    <property type="term" value="C:plasma membrane"/>
    <property type="evidence" value="ECO:0000318"/>
    <property type="project" value="GO_Central"/>
</dbReference>
<name>B8BPX7_THAPS</name>
<evidence type="ECO:0000256" key="1">
    <source>
        <dbReference type="ARBA" id="ARBA00004141"/>
    </source>
</evidence>
<dbReference type="GeneID" id="7453427"/>
<dbReference type="eggNOG" id="ENOG502QU2F">
    <property type="taxonomic scope" value="Eukaryota"/>
</dbReference>
<dbReference type="PANTHER" id="PTHR48086">
    <property type="entry name" value="SODIUM/PROLINE SYMPORTER-RELATED"/>
    <property type="match status" value="1"/>
</dbReference>
<dbReference type="PROSITE" id="PS50283">
    <property type="entry name" value="NA_SOLUT_SYMP_3"/>
    <property type="match status" value="1"/>
</dbReference>
<feature type="transmembrane region" description="Helical" evidence="8">
    <location>
        <begin position="72"/>
        <end position="92"/>
    </location>
</feature>
<keyword evidence="4 8" id="KW-0812">Transmembrane</keyword>
<dbReference type="STRING" id="35128.B8BPX7"/>
<dbReference type="EMBL" id="CM000638">
    <property type="protein sequence ID" value="EED96264.1"/>
    <property type="molecule type" value="Genomic_DNA"/>
</dbReference>
<feature type="transmembrane region" description="Helical" evidence="8">
    <location>
        <begin position="195"/>
        <end position="213"/>
    </location>
</feature>
<feature type="transmembrane region" description="Helical" evidence="8">
    <location>
        <begin position="104"/>
        <end position="125"/>
    </location>
</feature>
<feature type="transmembrane region" description="Helical" evidence="8">
    <location>
        <begin position="154"/>
        <end position="175"/>
    </location>
</feature>
<dbReference type="PANTHER" id="PTHR48086:SF10">
    <property type="entry name" value="AGR155CP"/>
    <property type="match status" value="1"/>
</dbReference>
<feature type="transmembrane region" description="Helical" evidence="8">
    <location>
        <begin position="225"/>
        <end position="244"/>
    </location>
</feature>
<dbReference type="HOGENOM" id="CLU_445172_0_0_1"/>
<comment type="subcellular location">
    <subcellularLocation>
        <location evidence="1">Membrane</location>
        <topology evidence="1">Multi-pass membrane protein</topology>
    </subcellularLocation>
</comment>
<evidence type="ECO:0000256" key="5">
    <source>
        <dbReference type="ARBA" id="ARBA00022989"/>
    </source>
</evidence>
<feature type="transmembrane region" description="Helical" evidence="8">
    <location>
        <begin position="12"/>
        <end position="32"/>
    </location>
</feature>
<dbReference type="Proteomes" id="UP000001449">
    <property type="component" value="Chromosome 1"/>
</dbReference>
<feature type="transmembrane region" description="Helical" evidence="8">
    <location>
        <begin position="420"/>
        <end position="443"/>
    </location>
</feature>
<proteinExistence type="inferred from homology"/>
<evidence type="ECO:0000256" key="8">
    <source>
        <dbReference type="SAM" id="Phobius"/>
    </source>
</evidence>
<reference evidence="9 10" key="2">
    <citation type="journal article" date="2008" name="Nature">
        <title>The Phaeodactylum genome reveals the evolutionary history of diatom genomes.</title>
        <authorList>
            <person name="Bowler C."/>
            <person name="Allen A.E."/>
            <person name="Badger J.H."/>
            <person name="Grimwood J."/>
            <person name="Jabbari K."/>
            <person name="Kuo A."/>
            <person name="Maheswari U."/>
            <person name="Martens C."/>
            <person name="Maumus F."/>
            <person name="Otillar R.P."/>
            <person name="Rayko E."/>
            <person name="Salamov A."/>
            <person name="Vandepoele K."/>
            <person name="Beszteri B."/>
            <person name="Gruber A."/>
            <person name="Heijde M."/>
            <person name="Katinka M."/>
            <person name="Mock T."/>
            <person name="Valentin K."/>
            <person name="Verret F."/>
            <person name="Berges J.A."/>
            <person name="Brownlee C."/>
            <person name="Cadoret J.P."/>
            <person name="Chiovitti A."/>
            <person name="Choi C.J."/>
            <person name="Coesel S."/>
            <person name="De Martino A."/>
            <person name="Detter J.C."/>
            <person name="Durkin C."/>
            <person name="Falciatore A."/>
            <person name="Fournet J."/>
            <person name="Haruta M."/>
            <person name="Huysman M.J."/>
            <person name="Jenkins B.D."/>
            <person name="Jiroutova K."/>
            <person name="Jorgensen R.E."/>
            <person name="Joubert Y."/>
            <person name="Kaplan A."/>
            <person name="Kroger N."/>
            <person name="Kroth P.G."/>
            <person name="La Roche J."/>
            <person name="Lindquist E."/>
            <person name="Lommer M."/>
            <person name="Martin-Jezequel V."/>
            <person name="Lopez P.J."/>
            <person name="Lucas S."/>
            <person name="Mangogna M."/>
            <person name="McGinnis K."/>
            <person name="Medlin L.K."/>
            <person name="Montsant A."/>
            <person name="Oudot-Le Secq M.P."/>
            <person name="Napoli C."/>
            <person name="Obornik M."/>
            <person name="Parker M.S."/>
            <person name="Petit J.L."/>
            <person name="Porcel B.M."/>
            <person name="Poulsen N."/>
            <person name="Robison M."/>
            <person name="Rychlewski L."/>
            <person name="Rynearson T.A."/>
            <person name="Schmutz J."/>
            <person name="Shapiro H."/>
            <person name="Siaut M."/>
            <person name="Stanley M."/>
            <person name="Sussman M.R."/>
            <person name="Taylor A.R."/>
            <person name="Vardi A."/>
            <person name="von Dassow P."/>
            <person name="Vyverman W."/>
            <person name="Willis A."/>
            <person name="Wyrwicz L.S."/>
            <person name="Rokhsar D.S."/>
            <person name="Weissenbach J."/>
            <person name="Armbrust E.V."/>
            <person name="Green B.R."/>
            <person name="Van de Peer Y."/>
            <person name="Grigoriev I.V."/>
        </authorList>
    </citation>
    <scope>NUCLEOTIDE SEQUENCE [LARGE SCALE GENOMIC DNA]</scope>
    <source>
        <strain evidence="9 10">CCMP1335</strain>
    </source>
</reference>
<dbReference type="InParanoid" id="B8BPX7"/>
<reference evidence="9 10" key="1">
    <citation type="journal article" date="2004" name="Science">
        <title>The genome of the diatom Thalassiosira pseudonana: ecology, evolution, and metabolism.</title>
        <authorList>
            <person name="Armbrust E.V."/>
            <person name="Berges J.A."/>
            <person name="Bowler C."/>
            <person name="Green B.R."/>
            <person name="Martinez D."/>
            <person name="Putnam N.H."/>
            <person name="Zhou S."/>
            <person name="Allen A.E."/>
            <person name="Apt K.E."/>
            <person name="Bechner M."/>
            <person name="Brzezinski M.A."/>
            <person name="Chaal B.K."/>
            <person name="Chiovitti A."/>
            <person name="Davis A.K."/>
            <person name="Demarest M.S."/>
            <person name="Detter J.C."/>
            <person name="Glavina T."/>
            <person name="Goodstein D."/>
            <person name="Hadi M.Z."/>
            <person name="Hellsten U."/>
            <person name="Hildebrand M."/>
            <person name="Jenkins B.D."/>
            <person name="Jurka J."/>
            <person name="Kapitonov V.V."/>
            <person name="Kroger N."/>
            <person name="Lau W.W."/>
            <person name="Lane T.W."/>
            <person name="Larimer F.W."/>
            <person name="Lippmeier J.C."/>
            <person name="Lucas S."/>
            <person name="Medina M."/>
            <person name="Montsant A."/>
            <person name="Obornik M."/>
            <person name="Parker M.S."/>
            <person name="Palenik B."/>
            <person name="Pazour G.J."/>
            <person name="Richardson P.M."/>
            <person name="Rynearson T.A."/>
            <person name="Saito M.A."/>
            <person name="Schwartz D.C."/>
            <person name="Thamatrakoln K."/>
            <person name="Valentin K."/>
            <person name="Vardi A."/>
            <person name="Wilkerson F.P."/>
            <person name="Rokhsar D.S."/>
        </authorList>
    </citation>
    <scope>NUCLEOTIDE SEQUENCE [LARGE SCALE GENOMIC DNA]</scope>
    <source>
        <strain evidence="9 10">CCMP1335</strain>
    </source>
</reference>
<feature type="region of interest" description="Disordered" evidence="7">
    <location>
        <begin position="593"/>
        <end position="614"/>
    </location>
</feature>
<dbReference type="GO" id="GO:0015606">
    <property type="term" value="F:spermidine transmembrane transporter activity"/>
    <property type="evidence" value="ECO:0000318"/>
    <property type="project" value="GO_Central"/>
</dbReference>
<dbReference type="InterPro" id="IPR038377">
    <property type="entry name" value="Na/Glc_symporter_sf"/>
</dbReference>
<dbReference type="GO" id="GO:0055085">
    <property type="term" value="P:transmembrane transport"/>
    <property type="evidence" value="ECO:0000318"/>
    <property type="project" value="GO_Central"/>
</dbReference>
<feature type="transmembrane region" description="Helical" evidence="8">
    <location>
        <begin position="513"/>
        <end position="533"/>
    </location>
</feature>
<accession>B8BPX7</accession>
<dbReference type="InterPro" id="IPR050277">
    <property type="entry name" value="Sodium:Solute_Symporter"/>
</dbReference>
<evidence type="ECO:0000256" key="2">
    <source>
        <dbReference type="ARBA" id="ARBA00006434"/>
    </source>
</evidence>
<dbReference type="Gene3D" id="1.20.1730.10">
    <property type="entry name" value="Sodium/glucose cotransporter"/>
    <property type="match status" value="1"/>
</dbReference>
<dbReference type="InterPro" id="IPR001734">
    <property type="entry name" value="Na/solute_symporter"/>
</dbReference>
<evidence type="ECO:0000313" key="9">
    <source>
        <dbReference type="EMBL" id="EED96264.1"/>
    </source>
</evidence>
<comment type="similarity">
    <text evidence="2">Belongs to the sodium:solute symporter (SSF) (TC 2.A.21) family.</text>
</comment>
<evidence type="ECO:0000256" key="4">
    <source>
        <dbReference type="ARBA" id="ARBA00022692"/>
    </source>
</evidence>
<keyword evidence="10" id="KW-1185">Reference proteome</keyword>
<evidence type="ECO:0000256" key="6">
    <source>
        <dbReference type="ARBA" id="ARBA00023136"/>
    </source>
</evidence>
<dbReference type="PaxDb" id="35128-Thaps20656"/>
<feature type="compositionally biased region" description="Acidic residues" evidence="7">
    <location>
        <begin position="593"/>
        <end position="603"/>
    </location>
</feature>
<dbReference type="KEGG" id="tps:THAPSDRAFT_20656"/>
<dbReference type="OMA" id="NIWYIRA"/>
<sequence>MSYDISEGAAYAVLYTVLAGFSLLAILAAGYCGTSPMLHKLGIIMRPTAGSEEEVKKEAGSADFFLAARNSAGARAIALSFFASGMGAWVVYGSTEMGANPNLSWLGVLGYSGASAFPAIIICMIGPRIRAITGEEAFCTTDFGLVRYGRLMQLSIAAISVFYMFIYLVSEMTSISNVYGLIVGLDTFSDDTVKYTTSIAISLAVFTWFYTSVAGLPASIVTDKFQAYLMFGLVFILLIVACSNSENQVSKEEFAVASNWTLDGLAAAVTLFIAIACAEMFNQGNWQRVWAAKSVPDMRKGFAWGSLLVFLLMMFFGIMGMLAYANDPDAYDNWEKFAYLAFFDLLAPLNTFFHVLVLIIVTALAASSVDTLQTAIASMFSSDLIRFGLSDNASRFVTRFILVLINIPAVILSSKRFDVIGLFLVADLVCGTAVLPVFLGLMTEDYGFIPAPTELGAFLGIVSGIAAVLVNGKIIGFNEAVNSITGETIATGPFSYFWLTNSSECALCGTTTMVTFIVVPLVAGFFTLVFSKLDVMVRGDRAREPIFKMAQPEIEAKNYNLAEKEGVEKDGSEGSVENVDKANLVVMAADVDEEEAVEPESVEENAAQSVEAGA</sequence>
<gene>
    <name evidence="9" type="ORF">THAPSDRAFT_20656</name>
</gene>
<protein>
    <submittedName>
        <fullName evidence="9">Uncharacterized protein</fullName>
    </submittedName>
</protein>
<feature type="transmembrane region" description="Helical" evidence="8">
    <location>
        <begin position="396"/>
        <end position="414"/>
    </location>
</feature>
<dbReference type="GO" id="GO:0015848">
    <property type="term" value="P:spermidine transport"/>
    <property type="evidence" value="ECO:0000318"/>
    <property type="project" value="GO_Central"/>
</dbReference>
<evidence type="ECO:0000256" key="7">
    <source>
        <dbReference type="SAM" id="MobiDB-lite"/>
    </source>
</evidence>
<dbReference type="RefSeq" id="XP_002286623.1">
    <property type="nucleotide sequence ID" value="XM_002286587.1"/>
</dbReference>
<dbReference type="AlphaFoldDB" id="B8BPX7"/>
<feature type="transmembrane region" description="Helical" evidence="8">
    <location>
        <begin position="302"/>
        <end position="325"/>
    </location>
</feature>
<feature type="transmembrane region" description="Helical" evidence="8">
    <location>
        <begin position="337"/>
        <end position="366"/>
    </location>
</feature>
<feature type="transmembrane region" description="Helical" evidence="8">
    <location>
        <begin position="455"/>
        <end position="475"/>
    </location>
</feature>